<dbReference type="KEGG" id="sqz:FQU76_25730"/>
<keyword evidence="3" id="KW-1185">Reference proteome</keyword>
<accession>A0A5B8IP42</accession>
<evidence type="ECO:0000313" key="2">
    <source>
        <dbReference type="EMBL" id="QDY79359.1"/>
    </source>
</evidence>
<dbReference type="Gene3D" id="1.25.40.10">
    <property type="entry name" value="Tetratricopeptide repeat domain"/>
    <property type="match status" value="1"/>
</dbReference>
<reference evidence="2 3" key="1">
    <citation type="submission" date="2019-07" db="EMBL/GenBank/DDBJ databases">
        <authorList>
            <person name="Zhu P."/>
        </authorList>
    </citation>
    <scope>NUCLEOTIDE SEQUENCE [LARGE SCALE GENOMIC DNA]</scope>
    <source>
        <strain evidence="2 3">SSL-25</strain>
    </source>
</reference>
<dbReference type="AlphaFoldDB" id="A0A5B8IP42"/>
<feature type="region of interest" description="Disordered" evidence="1">
    <location>
        <begin position="913"/>
        <end position="937"/>
    </location>
</feature>
<dbReference type="Proteomes" id="UP000320580">
    <property type="component" value="Chromosome"/>
</dbReference>
<sequence>MSTMTVEEIRLGLLENADSPYGPARIARAEALGAAAEAAKDGALFRQALMGLIDAYEHSAERTRIVVPFARLLQEYDRDPAAFTSWEVHSLFWRFKWVTSGILDSPDIPLEAVERWLTDMERRYRLAGHSERAVRQAEQLLAEAIGDEERTERAFAAWLAADRDSMSDCHACELNDQGRHRALRGDDTEAIRLWGPVLAGDLDCLEEPHRVLALSLLPLLRLGRVDEARTNHLRGYRMARGNESLLRSIGAHIEFCALTGNESRGLEILAEHAGHLGALVDVDAQLDFNGGILVLLGRLKDTGHGDRPTVAHEGAVRTAAELYELLYRDAIAIAARFDARNGTSLTSDRLAERIARQPLAETLPLGVRSPALPAATVPDRPVAVAVSDDGTALSFADLVERARTARRRGHPSALVLWTEVARRADAGAEAAVDPELTADLLEFGAWTAHEDGAADAAERFARAAGAHRAAGLPSRAAYADLAAAGSAAHAGAPASEIVERLAAAVRSAAGLEASDPMRERRVALAEFAGLRLESLLRHRERHTAGEGSEAGPEPVDTTLLEQLGAFVTARSTAPAVAEPAAAETALAARGVGEPGGEEPGGTTDVLAQAELSLAQLLLSAGEPERAVALLASSAGHFLAAHRPWEAVRPLELRARVVAAGGDPGAAEADARAALAHSADVVEPGLLGSVRLTLAEVLIGRGDGEAEAAEHALGAAHWFDRAGLSTGPGARARLLLARAYADAGRDAEAAEVLHSALPDLLETYDGAGDEEVVRARRLLGVLLHRLEDPRAAAEQYLLAAEGTTAWEDPRPQASLANSAAESLAAADLTDESEAAYVRALELWRLAGDCRASEVRVLRSLAWLRLEYGSPPEEYERARRFMGEALALVQDSEVPELRYEWAETCSQLARLLNAEETPEDDGDRTPAPGGPGGVPTVPDRDITLLDRAAGLFAEFGEAARHDRFNALVRAAWTEHERDREESAKARMRALVTELEGTADPADEEAAELLDQARNMLAEM</sequence>
<evidence type="ECO:0000256" key="1">
    <source>
        <dbReference type="SAM" id="MobiDB-lite"/>
    </source>
</evidence>
<dbReference type="OrthoDB" id="56388at2"/>
<dbReference type="InterPro" id="IPR011990">
    <property type="entry name" value="TPR-like_helical_dom_sf"/>
</dbReference>
<dbReference type="RefSeq" id="WP_146482650.1">
    <property type="nucleotide sequence ID" value="NZ_CP042266.1"/>
</dbReference>
<dbReference type="SUPFAM" id="SSF48452">
    <property type="entry name" value="TPR-like"/>
    <property type="match status" value="1"/>
</dbReference>
<organism evidence="2 3">
    <name type="scientific">Streptomyces qinzhouensis</name>
    <dbReference type="NCBI Taxonomy" id="2599401"/>
    <lineage>
        <taxon>Bacteria</taxon>
        <taxon>Bacillati</taxon>
        <taxon>Actinomycetota</taxon>
        <taxon>Actinomycetes</taxon>
        <taxon>Kitasatosporales</taxon>
        <taxon>Streptomycetaceae</taxon>
        <taxon>Streptomyces</taxon>
    </lineage>
</organism>
<dbReference type="EMBL" id="CP042266">
    <property type="protein sequence ID" value="QDY79359.1"/>
    <property type="molecule type" value="Genomic_DNA"/>
</dbReference>
<protein>
    <submittedName>
        <fullName evidence="2">Tetratricopeptide repeat protein</fullName>
    </submittedName>
</protein>
<evidence type="ECO:0000313" key="3">
    <source>
        <dbReference type="Proteomes" id="UP000320580"/>
    </source>
</evidence>
<gene>
    <name evidence="2" type="ORF">FQU76_25730</name>
</gene>
<name>A0A5B8IP42_9ACTN</name>
<proteinExistence type="predicted"/>